<dbReference type="InterPro" id="IPR013783">
    <property type="entry name" value="Ig-like_fold"/>
</dbReference>
<reference evidence="4 5" key="1">
    <citation type="submission" date="2021-03" db="EMBL/GenBank/DDBJ databases">
        <title>Genomic Encyclopedia of Type Strains, Phase IV (KMG-IV): sequencing the most valuable type-strain genomes for metagenomic binning, comparative biology and taxonomic classification.</title>
        <authorList>
            <person name="Goeker M."/>
        </authorList>
    </citation>
    <scope>NUCLEOTIDE SEQUENCE [LARGE SCALE GENOMIC DNA]</scope>
    <source>
        <strain evidence="4 5">DSM 25790</strain>
    </source>
</reference>
<keyword evidence="2" id="KW-0732">Signal</keyword>
<proteinExistence type="predicted"/>
<dbReference type="InterPro" id="IPR032693">
    <property type="entry name" value="YtkA-like_dom"/>
</dbReference>
<dbReference type="Pfam" id="PF13115">
    <property type="entry name" value="YtkA"/>
    <property type="match status" value="2"/>
</dbReference>
<feature type="signal peptide" evidence="2">
    <location>
        <begin position="1"/>
        <end position="21"/>
    </location>
</feature>
<name>A0ABS4S5W3_9BACI</name>
<dbReference type="Gene3D" id="2.60.40.10">
    <property type="entry name" value="Immunoglobulins"/>
    <property type="match status" value="1"/>
</dbReference>
<evidence type="ECO:0000256" key="2">
    <source>
        <dbReference type="SAM" id="SignalP"/>
    </source>
</evidence>
<dbReference type="EMBL" id="JAGIKX010000003">
    <property type="protein sequence ID" value="MBP2256853.1"/>
    <property type="molecule type" value="Genomic_DNA"/>
</dbReference>
<dbReference type="RefSeq" id="WP_029270457.1">
    <property type="nucleotide sequence ID" value="NZ_JAGIKX010000003.1"/>
</dbReference>
<feature type="chain" id="PRO_5046581897" evidence="2">
    <location>
        <begin position="22"/>
        <end position="252"/>
    </location>
</feature>
<evidence type="ECO:0000259" key="3">
    <source>
        <dbReference type="Pfam" id="PF13115"/>
    </source>
</evidence>
<gene>
    <name evidence="4" type="ORF">J2Z81_000795</name>
</gene>
<accession>A0ABS4S5W3</accession>
<dbReference type="Proteomes" id="UP001519294">
    <property type="component" value="Unassembled WGS sequence"/>
</dbReference>
<feature type="domain" description="YtkA-like" evidence="3">
    <location>
        <begin position="34"/>
        <end position="116"/>
    </location>
</feature>
<organism evidence="4 5">
    <name type="scientific">Virgibacillus alimentarius</name>
    <dbReference type="NCBI Taxonomy" id="698769"/>
    <lineage>
        <taxon>Bacteria</taxon>
        <taxon>Bacillati</taxon>
        <taxon>Bacillota</taxon>
        <taxon>Bacilli</taxon>
        <taxon>Bacillales</taxon>
        <taxon>Bacillaceae</taxon>
        <taxon>Virgibacillus</taxon>
    </lineage>
</organism>
<evidence type="ECO:0000256" key="1">
    <source>
        <dbReference type="SAM" id="MobiDB-lite"/>
    </source>
</evidence>
<evidence type="ECO:0000313" key="4">
    <source>
        <dbReference type="EMBL" id="MBP2256853.1"/>
    </source>
</evidence>
<dbReference type="CDD" id="cd00146">
    <property type="entry name" value="PKD"/>
    <property type="match status" value="1"/>
</dbReference>
<feature type="region of interest" description="Disordered" evidence="1">
    <location>
        <begin position="195"/>
        <end position="217"/>
    </location>
</feature>
<dbReference type="PROSITE" id="PS51257">
    <property type="entry name" value="PROKAR_LIPOPROTEIN"/>
    <property type="match status" value="1"/>
</dbReference>
<evidence type="ECO:0000313" key="5">
    <source>
        <dbReference type="Proteomes" id="UP001519294"/>
    </source>
</evidence>
<keyword evidence="5" id="KW-1185">Reference proteome</keyword>
<feature type="domain" description="YtkA-like" evidence="3">
    <location>
        <begin position="152"/>
        <end position="234"/>
    </location>
</feature>
<sequence length="252" mass="28927">MRRKIWIFLFVLMLMLLAACSDNHSDETKEETEELAELKVDFALPESAEVDEEVELKAIVTYGDEKVKDADEMEFEYWKQGNEDDSTTVEAQNNEDGTYTAKVSFEEDAVYEIYAHTTARDLHTMPKKSIEVGNAIADEHDAHDEHGDHEHENADGLHMHFMEPEEVKTDEEVDLITHLQMDDEPIEKADVQYDISKKDESDNQETAEAEETKAGEYKATHTFSEAGSYTIQIHVEDDDGVKEQEEYKIEVK</sequence>
<protein>
    <submittedName>
        <fullName evidence="4">PKD repeat protein</fullName>
    </submittedName>
</protein>
<comment type="caution">
    <text evidence="4">The sequence shown here is derived from an EMBL/GenBank/DDBJ whole genome shotgun (WGS) entry which is preliminary data.</text>
</comment>